<dbReference type="PROSITE" id="PS50072">
    <property type="entry name" value="CSA_PPIASE_2"/>
    <property type="match status" value="1"/>
</dbReference>
<dbReference type="InterPro" id="IPR029000">
    <property type="entry name" value="Cyclophilin-like_dom_sf"/>
</dbReference>
<dbReference type="HOGENOM" id="CLU_012062_16_9_6"/>
<dbReference type="RefSeq" id="WP_012155185.1">
    <property type="nucleotide sequence ID" value="NC_009901.1"/>
</dbReference>
<feature type="domain" description="PPIase cyclophilin-type" evidence="4">
    <location>
        <begin position="45"/>
        <end position="195"/>
    </location>
</feature>
<dbReference type="Proteomes" id="UP000002608">
    <property type="component" value="Chromosome"/>
</dbReference>
<proteinExistence type="inferred from homology"/>
<evidence type="ECO:0000313" key="6">
    <source>
        <dbReference type="Proteomes" id="UP000002608"/>
    </source>
</evidence>
<dbReference type="Pfam" id="PF00160">
    <property type="entry name" value="Pro_isomerase"/>
    <property type="match status" value="1"/>
</dbReference>
<comment type="similarity">
    <text evidence="3">Belongs to the cyclophilin-type PPIase family.</text>
</comment>
<gene>
    <name evidence="5" type="ordered locus">Spea_1945</name>
</gene>
<dbReference type="GO" id="GO:0003755">
    <property type="term" value="F:peptidyl-prolyl cis-trans isomerase activity"/>
    <property type="evidence" value="ECO:0007669"/>
    <property type="project" value="UniProtKB-UniRule"/>
</dbReference>
<dbReference type="InterPro" id="IPR044665">
    <property type="entry name" value="E_coli_cyclophilin_A-like"/>
</dbReference>
<dbReference type="SUPFAM" id="SSF50891">
    <property type="entry name" value="Cyclophilin-like"/>
    <property type="match status" value="1"/>
</dbReference>
<dbReference type="AlphaFoldDB" id="A8H3Y0"/>
<dbReference type="Gene3D" id="2.40.100.10">
    <property type="entry name" value="Cyclophilin-like"/>
    <property type="match status" value="1"/>
</dbReference>
<protein>
    <recommendedName>
        <fullName evidence="3">Peptidyl-prolyl cis-trans isomerase</fullName>
        <shortName evidence="3">PPIase</shortName>
        <ecNumber evidence="3">5.2.1.8</ecNumber>
    </recommendedName>
</protein>
<keyword evidence="6" id="KW-1185">Reference proteome</keyword>
<dbReference type="PRINTS" id="PR00153">
    <property type="entry name" value="CSAPPISMRASE"/>
</dbReference>
<organism evidence="5 6">
    <name type="scientific">Shewanella pealeana (strain ATCC 700345 / ANG-SQ1)</name>
    <dbReference type="NCBI Taxonomy" id="398579"/>
    <lineage>
        <taxon>Bacteria</taxon>
        <taxon>Pseudomonadati</taxon>
        <taxon>Pseudomonadota</taxon>
        <taxon>Gammaproteobacteria</taxon>
        <taxon>Alteromonadales</taxon>
        <taxon>Shewanellaceae</taxon>
        <taxon>Shewanella</taxon>
    </lineage>
</organism>
<accession>A8H3Y0</accession>
<dbReference type="InterPro" id="IPR002130">
    <property type="entry name" value="Cyclophilin-type_PPIase_dom"/>
</dbReference>
<evidence type="ECO:0000259" key="4">
    <source>
        <dbReference type="PROSITE" id="PS50072"/>
    </source>
</evidence>
<keyword evidence="2 3" id="KW-0413">Isomerase</keyword>
<sequence length="201" mass="21650">MNKAIPLLFCMTLAACGGSETDNVEIPQPPIQAPNLQADICYQMSTTMGDILLAIDLTNMPITGQNFKSYADEGFYTGTLFHRTINNFVIQTGGFTSGLVYKPGNEPIVNEADIGISNKRGTIAMARTSAADSATTQFFINVLDNPQLDATDANYGYAVFGKVLQGMDVVDQISIVETDSNDVPKTEIIINSLTESSCMVN</sequence>
<evidence type="ECO:0000256" key="1">
    <source>
        <dbReference type="ARBA" id="ARBA00023110"/>
    </source>
</evidence>
<evidence type="ECO:0000256" key="3">
    <source>
        <dbReference type="RuleBase" id="RU363019"/>
    </source>
</evidence>
<dbReference type="EC" id="5.2.1.8" evidence="3"/>
<dbReference type="STRING" id="398579.Spea_1945"/>
<evidence type="ECO:0000256" key="2">
    <source>
        <dbReference type="ARBA" id="ARBA00023235"/>
    </source>
</evidence>
<comment type="function">
    <text evidence="3">PPIases accelerate the folding of proteins. It catalyzes the cis-trans isomerization of proline imidic peptide bonds in oligopeptides.</text>
</comment>
<dbReference type="PROSITE" id="PS51257">
    <property type="entry name" value="PROKAR_LIPOPROTEIN"/>
    <property type="match status" value="1"/>
</dbReference>
<comment type="catalytic activity">
    <reaction evidence="3">
        <text>[protein]-peptidylproline (omega=180) = [protein]-peptidylproline (omega=0)</text>
        <dbReference type="Rhea" id="RHEA:16237"/>
        <dbReference type="Rhea" id="RHEA-COMP:10747"/>
        <dbReference type="Rhea" id="RHEA-COMP:10748"/>
        <dbReference type="ChEBI" id="CHEBI:83833"/>
        <dbReference type="ChEBI" id="CHEBI:83834"/>
        <dbReference type="EC" id="5.2.1.8"/>
    </reaction>
</comment>
<evidence type="ECO:0000313" key="5">
    <source>
        <dbReference type="EMBL" id="ABV87267.1"/>
    </source>
</evidence>
<name>A8H3Y0_SHEPA</name>
<dbReference type="PANTHER" id="PTHR43246">
    <property type="entry name" value="PEPTIDYL-PROLYL CIS-TRANS ISOMERASE CYP38, CHLOROPLASTIC"/>
    <property type="match status" value="1"/>
</dbReference>
<dbReference type="EMBL" id="CP000851">
    <property type="protein sequence ID" value="ABV87267.1"/>
    <property type="molecule type" value="Genomic_DNA"/>
</dbReference>
<dbReference type="eggNOG" id="COG0652">
    <property type="taxonomic scope" value="Bacteria"/>
</dbReference>
<keyword evidence="1 3" id="KW-0697">Rotamase</keyword>
<dbReference type="KEGG" id="spl:Spea_1945"/>
<dbReference type="OrthoDB" id="9807797at2"/>
<reference evidence="5 6" key="1">
    <citation type="submission" date="2007-10" db="EMBL/GenBank/DDBJ databases">
        <title>Complete sequence of Shewanella pealeana ATCC 700345.</title>
        <authorList>
            <consortium name="US DOE Joint Genome Institute"/>
            <person name="Copeland A."/>
            <person name="Lucas S."/>
            <person name="Lapidus A."/>
            <person name="Barry K."/>
            <person name="Glavina del Rio T."/>
            <person name="Dalin E."/>
            <person name="Tice H."/>
            <person name="Pitluck S."/>
            <person name="Chertkov O."/>
            <person name="Brettin T."/>
            <person name="Bruce D."/>
            <person name="Detter J.C."/>
            <person name="Han C."/>
            <person name="Schmutz J."/>
            <person name="Larimer F."/>
            <person name="Land M."/>
            <person name="Hauser L."/>
            <person name="Kyrpides N."/>
            <person name="Kim E."/>
            <person name="Zhao J.-S.Z."/>
            <person name="Manno D."/>
            <person name="Hawari J."/>
            <person name="Richardson P."/>
        </authorList>
    </citation>
    <scope>NUCLEOTIDE SEQUENCE [LARGE SCALE GENOMIC DNA]</scope>
    <source>
        <strain evidence="6">ATCC 700345 / ANG-SQ1</strain>
    </source>
</reference>